<sequence length="239" mass="27411">MYTTKGLSYGFDAGFDQAACGKPLRGSRHYRPPCDLTHENYCTTAGTTYPWHAVKRFVKENQGLMKRMYGDQRHIAVLQAELGTNEFENFYTHSHYRDLDNELIKNELHRKEEREDTSPRHLHDDSKVGDVLNTKFIYSEDPVGFKSKLNLPYFRPLTTQKMESQTENNTATPITDGTENVTETVTTETSTTEYATSTEKSTEMSTEPVQKKETVGEVLFQDMEEPSKKTQINFKLKGV</sequence>
<dbReference type="GO" id="GO:0005121">
    <property type="term" value="F:Toll binding"/>
    <property type="evidence" value="ECO:0007669"/>
    <property type="project" value="TreeGrafter"/>
</dbReference>
<accession>A0AAN7ZDB7</accession>
<dbReference type="GO" id="GO:0045087">
    <property type="term" value="P:innate immune response"/>
    <property type="evidence" value="ECO:0007669"/>
    <property type="project" value="TreeGrafter"/>
</dbReference>
<evidence type="ECO:0000313" key="3">
    <source>
        <dbReference type="Proteomes" id="UP001329430"/>
    </source>
</evidence>
<proteinExistence type="predicted"/>
<name>A0AAN7ZDB7_9COLE</name>
<dbReference type="Proteomes" id="UP001329430">
    <property type="component" value="Chromosome 7"/>
</dbReference>
<protein>
    <submittedName>
        <fullName evidence="2">Uncharacterized protein</fullName>
    </submittedName>
</protein>
<keyword evidence="3" id="KW-1185">Reference proteome</keyword>
<organism evidence="2 3">
    <name type="scientific">Pyrocoelia pectoralis</name>
    <dbReference type="NCBI Taxonomy" id="417401"/>
    <lineage>
        <taxon>Eukaryota</taxon>
        <taxon>Metazoa</taxon>
        <taxon>Ecdysozoa</taxon>
        <taxon>Arthropoda</taxon>
        <taxon>Hexapoda</taxon>
        <taxon>Insecta</taxon>
        <taxon>Pterygota</taxon>
        <taxon>Neoptera</taxon>
        <taxon>Endopterygota</taxon>
        <taxon>Coleoptera</taxon>
        <taxon>Polyphaga</taxon>
        <taxon>Elateriformia</taxon>
        <taxon>Elateroidea</taxon>
        <taxon>Lampyridae</taxon>
        <taxon>Lampyrinae</taxon>
        <taxon>Pyrocoelia</taxon>
    </lineage>
</organism>
<evidence type="ECO:0000313" key="2">
    <source>
        <dbReference type="EMBL" id="KAK5641915.1"/>
    </source>
</evidence>
<reference evidence="2 3" key="1">
    <citation type="journal article" date="2024" name="Insects">
        <title>An Improved Chromosome-Level Genome Assembly of the Firefly Pyrocoelia pectoralis.</title>
        <authorList>
            <person name="Fu X."/>
            <person name="Meyer-Rochow V.B."/>
            <person name="Ballantyne L."/>
            <person name="Zhu X."/>
        </authorList>
    </citation>
    <scope>NUCLEOTIDE SEQUENCE [LARGE SCALE GENOMIC DNA]</scope>
    <source>
        <strain evidence="2">XCY_ONT2</strain>
    </source>
</reference>
<dbReference type="PANTHER" id="PTHR23199:SF5">
    <property type="entry name" value="PROTEIN SPAETZLE 4"/>
    <property type="match status" value="1"/>
</dbReference>
<dbReference type="GO" id="GO:0021556">
    <property type="term" value="P:central nervous system formation"/>
    <property type="evidence" value="ECO:0007669"/>
    <property type="project" value="TreeGrafter"/>
</dbReference>
<dbReference type="EMBL" id="JAVRBK010000007">
    <property type="protein sequence ID" value="KAK5641915.1"/>
    <property type="molecule type" value="Genomic_DNA"/>
</dbReference>
<gene>
    <name evidence="2" type="ORF">RI129_010462</name>
</gene>
<dbReference type="AlphaFoldDB" id="A0AAN7ZDB7"/>
<dbReference type="GO" id="GO:0008083">
    <property type="term" value="F:growth factor activity"/>
    <property type="evidence" value="ECO:0007669"/>
    <property type="project" value="TreeGrafter"/>
</dbReference>
<comment type="caution">
    <text evidence="2">The sequence shown here is derived from an EMBL/GenBank/DDBJ whole genome shotgun (WGS) entry which is preliminary data.</text>
</comment>
<feature type="region of interest" description="Disordered" evidence="1">
    <location>
        <begin position="183"/>
        <end position="212"/>
    </location>
</feature>
<dbReference type="GO" id="GO:0005576">
    <property type="term" value="C:extracellular region"/>
    <property type="evidence" value="ECO:0007669"/>
    <property type="project" value="TreeGrafter"/>
</dbReference>
<dbReference type="PANTHER" id="PTHR23199">
    <property type="entry name" value="NEUROTROPHIN 1-RELATED"/>
    <property type="match status" value="1"/>
</dbReference>
<evidence type="ECO:0000256" key="1">
    <source>
        <dbReference type="SAM" id="MobiDB-lite"/>
    </source>
</evidence>
<feature type="compositionally biased region" description="Low complexity" evidence="1">
    <location>
        <begin position="183"/>
        <end position="207"/>
    </location>
</feature>
<dbReference type="InterPro" id="IPR052444">
    <property type="entry name" value="Spz/Toll_ligand-like"/>
</dbReference>